<dbReference type="Proteomes" id="UP000652427">
    <property type="component" value="Unassembled WGS sequence"/>
</dbReference>
<dbReference type="RefSeq" id="WP_176278102.1">
    <property type="nucleotide sequence ID" value="NZ_JABWMH010000001.1"/>
</dbReference>
<proteinExistence type="predicted"/>
<feature type="compositionally biased region" description="Low complexity" evidence="1">
    <location>
        <begin position="17"/>
        <end position="27"/>
    </location>
</feature>
<evidence type="ECO:0000256" key="1">
    <source>
        <dbReference type="SAM" id="MobiDB-lite"/>
    </source>
</evidence>
<feature type="compositionally biased region" description="Basic and acidic residues" evidence="1">
    <location>
        <begin position="30"/>
        <end position="43"/>
    </location>
</feature>
<evidence type="ECO:0000313" key="2">
    <source>
        <dbReference type="EMBL" id="NVD26558.1"/>
    </source>
</evidence>
<name>A0ABX2MYN0_9SPHN</name>
<reference evidence="2 3" key="1">
    <citation type="submission" date="2020-06" db="EMBL/GenBank/DDBJ databases">
        <authorList>
            <person name="Kim S.-J."/>
            <person name="Park S.-J."/>
        </authorList>
    </citation>
    <scope>NUCLEOTIDE SEQUENCE [LARGE SCALE GENOMIC DNA]</scope>
    <source>
        <strain evidence="2 3">SW-151</strain>
    </source>
</reference>
<comment type="caution">
    <text evidence="2">The sequence shown here is derived from an EMBL/GenBank/DDBJ whole genome shotgun (WGS) entry which is preliminary data.</text>
</comment>
<protein>
    <submittedName>
        <fullName evidence="2">Uncharacterized protein</fullName>
    </submittedName>
</protein>
<sequence length="112" mass="12186">MTEERSINQSQRDDAQAQKVAEQAQQQTRAKREDVSASRRDDSTDPAQIIPDGTQDTVDHMKQMAESGRIESGAFAGERNDDDEESDLGILDKAEDDAPLSEKGGADYGNSG</sequence>
<feature type="region of interest" description="Disordered" evidence="1">
    <location>
        <begin position="1"/>
        <end position="112"/>
    </location>
</feature>
<keyword evidence="3" id="KW-1185">Reference proteome</keyword>
<dbReference type="EMBL" id="JABWMH010000001">
    <property type="protein sequence ID" value="NVD26558.1"/>
    <property type="molecule type" value="Genomic_DNA"/>
</dbReference>
<feature type="compositionally biased region" description="Basic and acidic residues" evidence="1">
    <location>
        <begin position="1"/>
        <end position="16"/>
    </location>
</feature>
<accession>A0ABX2MYN0</accession>
<evidence type="ECO:0000313" key="3">
    <source>
        <dbReference type="Proteomes" id="UP000652427"/>
    </source>
</evidence>
<organism evidence="2 3">
    <name type="scientific">Parasphingorhabdus flavimaris</name>
    <dbReference type="NCBI Taxonomy" id="266812"/>
    <lineage>
        <taxon>Bacteria</taxon>
        <taxon>Pseudomonadati</taxon>
        <taxon>Pseudomonadota</taxon>
        <taxon>Alphaproteobacteria</taxon>
        <taxon>Sphingomonadales</taxon>
        <taxon>Sphingomonadaceae</taxon>
        <taxon>Parasphingorhabdus</taxon>
    </lineage>
</organism>
<gene>
    <name evidence="2" type="ORF">HUO14_01415</name>
</gene>